<dbReference type="Pfam" id="PF01593">
    <property type="entry name" value="Amino_oxidase"/>
    <property type="match status" value="4"/>
</dbReference>
<dbReference type="SUPFAM" id="SSF51905">
    <property type="entry name" value="FAD/NAD(P)-binding domain"/>
    <property type="match status" value="3"/>
</dbReference>
<feature type="domain" description="Amine oxidase" evidence="2">
    <location>
        <begin position="777"/>
        <end position="1026"/>
    </location>
</feature>
<dbReference type="InterPro" id="IPR050281">
    <property type="entry name" value="Flavin_monoamine_oxidase"/>
</dbReference>
<dbReference type="InterPro" id="IPR002937">
    <property type="entry name" value="Amino_oxidase"/>
</dbReference>
<feature type="signal peptide" evidence="1">
    <location>
        <begin position="1"/>
        <end position="23"/>
    </location>
</feature>
<dbReference type="PRINTS" id="PR00419">
    <property type="entry name" value="ADXRDTASE"/>
</dbReference>
<dbReference type="VEuPathDB" id="VectorBase:AQUA017890"/>
<keyword evidence="1" id="KW-0732">Signal</keyword>
<feature type="domain" description="Amine oxidase" evidence="2">
    <location>
        <begin position="393"/>
        <end position="452"/>
    </location>
</feature>
<keyword evidence="4" id="KW-1185">Reference proteome</keyword>
<evidence type="ECO:0000313" key="3">
    <source>
        <dbReference type="EnsemblMetazoa" id="AQUA001951-PA"/>
    </source>
</evidence>
<feature type="domain" description="Amine oxidase" evidence="2">
    <location>
        <begin position="584"/>
        <end position="758"/>
    </location>
</feature>
<dbReference type="EnsemblMetazoa" id="AQUA001951-RA">
    <property type="protein sequence ID" value="AQUA001951-PA"/>
    <property type="gene ID" value="AQUA001951"/>
</dbReference>
<evidence type="ECO:0000259" key="2">
    <source>
        <dbReference type="Pfam" id="PF01593"/>
    </source>
</evidence>
<dbReference type="SUPFAM" id="SSF54373">
    <property type="entry name" value="FAD-linked reductases, C-terminal domain"/>
    <property type="match status" value="3"/>
</dbReference>
<accession>A0A182WWP3</accession>
<dbReference type="InterPro" id="IPR036188">
    <property type="entry name" value="FAD/NAD-bd_sf"/>
</dbReference>
<evidence type="ECO:0000313" key="4">
    <source>
        <dbReference type="Proteomes" id="UP000076407"/>
    </source>
</evidence>
<organism evidence="3 4">
    <name type="scientific">Anopheles quadriannulatus</name>
    <name type="common">Mosquito</name>
    <dbReference type="NCBI Taxonomy" id="34691"/>
    <lineage>
        <taxon>Eukaryota</taxon>
        <taxon>Metazoa</taxon>
        <taxon>Ecdysozoa</taxon>
        <taxon>Arthropoda</taxon>
        <taxon>Hexapoda</taxon>
        <taxon>Insecta</taxon>
        <taxon>Pterygota</taxon>
        <taxon>Neoptera</taxon>
        <taxon>Endopterygota</taxon>
        <taxon>Diptera</taxon>
        <taxon>Nematocera</taxon>
        <taxon>Culicoidea</taxon>
        <taxon>Culicidae</taxon>
        <taxon>Anophelinae</taxon>
        <taxon>Anopheles</taxon>
    </lineage>
</organism>
<dbReference type="AlphaFoldDB" id="A0A182WWP3"/>
<evidence type="ECO:0000256" key="1">
    <source>
        <dbReference type="SAM" id="SignalP"/>
    </source>
</evidence>
<feature type="domain" description="Amine oxidase" evidence="2">
    <location>
        <begin position="37"/>
        <end position="378"/>
    </location>
</feature>
<dbReference type="Proteomes" id="UP000076407">
    <property type="component" value="Unassembled WGS sequence"/>
</dbReference>
<dbReference type="Gene3D" id="3.50.50.60">
    <property type="entry name" value="FAD/NAD(P)-binding domain"/>
    <property type="match status" value="3"/>
</dbReference>
<dbReference type="PANTHER" id="PTHR10742:SF398">
    <property type="entry name" value="AMINE OXIDASE DOMAIN-CONTAINING PROTEIN-RELATED"/>
    <property type="match status" value="1"/>
</dbReference>
<dbReference type="VEuPathDB" id="VectorBase:AQUA017892"/>
<proteinExistence type="predicted"/>
<reference evidence="3" key="1">
    <citation type="submission" date="2020-05" db="UniProtKB">
        <authorList>
            <consortium name="EnsemblMetazoa"/>
        </authorList>
    </citation>
    <scope>IDENTIFICATION</scope>
    <source>
        <strain evidence="3">SANGQUA</strain>
    </source>
</reference>
<dbReference type="Gene3D" id="3.90.660.10">
    <property type="match status" value="2"/>
</dbReference>
<dbReference type="VEuPathDB" id="VectorBase:AQUA017893"/>
<dbReference type="VEuPathDB" id="VectorBase:AQUA017891"/>
<protein>
    <recommendedName>
        <fullName evidence="2">Amine oxidase domain-containing protein</fullName>
    </recommendedName>
</protein>
<dbReference type="STRING" id="34691.A0A182WWP3"/>
<dbReference type="GO" id="GO:0046592">
    <property type="term" value="F:polyamine oxidase activity"/>
    <property type="evidence" value="ECO:0007669"/>
    <property type="project" value="TreeGrafter"/>
</dbReference>
<name>A0A182WWP3_ANOQN</name>
<sequence length="1050" mass="116500">MKYHPKFRRFIVCLLTTISLVNGARNPRVVVIGAGAAGLATASRLYQGGITNVTILEASQRVGGRIRTTPFGAGIVELGAQWCHGEKGNVVYELASAYPDLLKASIIVEDAALIQSNGVRIDDELVEKLSSLAEQISESEDRMLYAGSLGDFFTETYWQRLQTDAGFSDLSHELAEQFLVYFHNRGRGDSAYDSWYDVAANETDSYQETEGNQALAWNSRTGYSTILDIVSWDGANIKNVLITTEDGSQYEADHVVVTVSLGVLKENSATMFTPALPTVNQQAIEGLNFGTVNKIFTLYNAPLPDGMANSVFLLWHKPDLDALRRSKYAWAEAVAAFFRVDHQPNVLGAWLNGIEGRQAELLPDEVVQEGLAHLLEIFLPKLNFTHVQSIISRLYQRGFRNITILEASQRIGGRIRTTPFGPGIVELGAQWCHGEVGNVVYQLASVYPGLLKSSIIADEDAVLIRSSGAKVPEAVADRLQTMAEGIIESDQRDSFAGSLGDFFTQKYWQTLATPAYSDISRDLAEQFLVYYHNYERGYTAYDSWFEVAASETDSYVEPAGNQDIAWNGKKGFSAILDIVSENSATMFSPALPTVNQQAITGLYFGTVNKIFVLFDAPIPEDFPNTVHLLWYKSDLTALRQSPHAWAEAISTFFRIDNQPNVLMAWMNGAEGRRAESLDDATIRNGILHLLKIFGNGLDFGTITGLLRSKWSSDRLFRGSYSSRSITTENLNTGARALGTPVRNAANEPVLLFAGEATNPRKLPEQSGPPIPVEEYTKFNHVVKSIKWNCPETPNHHRVSVTCTNGATFSATHLILTVSLGVLQDLHTGWFDPPLPEPKRNAIEGLYIGTIDKLFLEFDEPFWPRDGSWHGFGLLWEPADLEQLRHDGRQWLRSVCAFFVPDRTERLLVGWIYGHDARTMEALPEGQVIDGLMYLLRKFLPHLPVPAGPRWFSRSRWYSNPHFRGSYSSRSMRSDAMRATAAALAEPLTTERAVPVVQFAGEASHPQLYSTVQGAVGSGWREADRLIALYKNELAAAGSENDGQQTLRGKL</sequence>
<dbReference type="PANTHER" id="PTHR10742">
    <property type="entry name" value="FLAVIN MONOAMINE OXIDASE"/>
    <property type="match status" value="1"/>
</dbReference>
<feature type="chain" id="PRO_5008142059" description="Amine oxidase domain-containing protein" evidence="1">
    <location>
        <begin position="24"/>
        <end position="1050"/>
    </location>
</feature>